<dbReference type="EMBL" id="DXHX01000126">
    <property type="protein sequence ID" value="HIV75201.1"/>
    <property type="molecule type" value="Genomic_DNA"/>
</dbReference>
<organism evidence="4 5">
    <name type="scientific">Candidatus Pseudogracilibacillus intestinigallinarum</name>
    <dbReference type="NCBI Taxonomy" id="2838742"/>
    <lineage>
        <taxon>Bacteria</taxon>
        <taxon>Bacillati</taxon>
        <taxon>Bacillota</taxon>
        <taxon>Bacilli</taxon>
        <taxon>Bacillales</taxon>
        <taxon>Bacillaceae</taxon>
        <taxon>Pseudogracilibacillus</taxon>
    </lineage>
</organism>
<name>A0A9D1PNR9_9BACI</name>
<evidence type="ECO:0000259" key="1">
    <source>
        <dbReference type="Pfam" id="PF06054"/>
    </source>
</evidence>
<reference evidence="4" key="1">
    <citation type="journal article" date="2021" name="PeerJ">
        <title>Extensive microbial diversity within the chicken gut microbiome revealed by metagenomics and culture.</title>
        <authorList>
            <person name="Gilroy R."/>
            <person name="Ravi A."/>
            <person name="Getino M."/>
            <person name="Pursley I."/>
            <person name="Horton D.L."/>
            <person name="Alikhan N.F."/>
            <person name="Baker D."/>
            <person name="Gharbi K."/>
            <person name="Hall N."/>
            <person name="Watson M."/>
            <person name="Adriaenssens E.M."/>
            <person name="Foster-Nyarko E."/>
            <person name="Jarju S."/>
            <person name="Secka A."/>
            <person name="Antonio M."/>
            <person name="Oren A."/>
            <person name="Chaudhuri R.R."/>
            <person name="La Ragione R."/>
            <person name="Hildebrand F."/>
            <person name="Pallen M.J."/>
        </authorList>
    </citation>
    <scope>NUCLEOTIDE SEQUENCE</scope>
    <source>
        <strain evidence="4">CHK169-2315</strain>
    </source>
</reference>
<feature type="domain" description="Competence protein CoiA nuclease-like" evidence="1">
    <location>
        <begin position="65"/>
        <end position="222"/>
    </location>
</feature>
<evidence type="ECO:0000259" key="2">
    <source>
        <dbReference type="Pfam" id="PF25164"/>
    </source>
</evidence>
<dbReference type="InterPro" id="IPR010330">
    <property type="entry name" value="CoiA_nuc"/>
</dbReference>
<dbReference type="AlphaFoldDB" id="A0A9D1PNR9"/>
<sequence length="394" mass="47261">MLTAEMKDGRMVTLALLPKEEVESLRLETFYCPACKSDVLIKSGIKVIPHFAHRSKVECTYSGGEGEFHQKGKLLLYQWFIDQGVNVRIEYYIAEIQQRPDIYFEIGSKKVAIEFQCAKIPLKEVIKRNEGYRKLDITPIWILGTNLYERVTTDLIKIHPFAHHMVHQYREEGPTFLYYLCPREEKISIIQHIYFLKGNIAYVQQQMYPLQQIDLRHLFAEKPLNIHRYVSVWRNEKKRFRLYRQMTYGKERKWESSLYEKRLHRSILPSYIHLPIKNQMVMRVSLWQWQSRILYDLIDDKEIHTTFTEKEAEWLIRSQMMDLSYFPLLKIEKHPAREYLELLCQVGIIREMTKGVYVKKKQISHYKNLDEALDGDYELLLGFMYNKEHIEHSL</sequence>
<dbReference type="PIRSF" id="PIRSF007487">
    <property type="entry name" value="Competence-induced_CoiA_bac"/>
    <property type="match status" value="1"/>
</dbReference>
<dbReference type="Pfam" id="PF06054">
    <property type="entry name" value="CoiA_nuc"/>
    <property type="match status" value="1"/>
</dbReference>
<protein>
    <submittedName>
        <fullName evidence="4">Competence protein CoiA</fullName>
    </submittedName>
</protein>
<dbReference type="InterPro" id="IPR057252">
    <property type="entry name" value="CoiA_C"/>
</dbReference>
<comment type="caution">
    <text evidence="4">The sequence shown here is derived from an EMBL/GenBank/DDBJ whole genome shotgun (WGS) entry which is preliminary data.</text>
</comment>
<evidence type="ECO:0000259" key="3">
    <source>
        <dbReference type="Pfam" id="PF25166"/>
    </source>
</evidence>
<dbReference type="Proteomes" id="UP000823937">
    <property type="component" value="Unassembled WGS sequence"/>
</dbReference>
<accession>A0A9D1PNR9</accession>
<dbReference type="InterPro" id="IPR021176">
    <property type="entry name" value="Competence-induced_CoiA"/>
</dbReference>
<reference evidence="4" key="2">
    <citation type="submission" date="2021-04" db="EMBL/GenBank/DDBJ databases">
        <authorList>
            <person name="Gilroy R."/>
        </authorList>
    </citation>
    <scope>NUCLEOTIDE SEQUENCE</scope>
    <source>
        <strain evidence="4">CHK169-2315</strain>
    </source>
</reference>
<proteinExistence type="predicted"/>
<feature type="domain" description="Competence protein CoiA-like N-terminal" evidence="2">
    <location>
        <begin position="17"/>
        <end position="62"/>
    </location>
</feature>
<dbReference type="Pfam" id="PF25164">
    <property type="entry name" value="CoiA_N"/>
    <property type="match status" value="1"/>
</dbReference>
<dbReference type="Pfam" id="PF25166">
    <property type="entry name" value="CoiA_C"/>
    <property type="match status" value="1"/>
</dbReference>
<evidence type="ECO:0000313" key="4">
    <source>
        <dbReference type="EMBL" id="HIV75201.1"/>
    </source>
</evidence>
<gene>
    <name evidence="4" type="ORF">H9895_09005</name>
</gene>
<feature type="domain" description="Competence protein CoiA C-terminal" evidence="3">
    <location>
        <begin position="232"/>
        <end position="373"/>
    </location>
</feature>
<evidence type="ECO:0000313" key="5">
    <source>
        <dbReference type="Proteomes" id="UP000823937"/>
    </source>
</evidence>
<dbReference type="InterPro" id="IPR057253">
    <property type="entry name" value="CoiA-like_N"/>
</dbReference>